<dbReference type="Proteomes" id="UP001283361">
    <property type="component" value="Unassembled WGS sequence"/>
</dbReference>
<protein>
    <submittedName>
        <fullName evidence="2">Uncharacterized protein</fullName>
    </submittedName>
</protein>
<keyword evidence="1" id="KW-1133">Transmembrane helix</keyword>
<dbReference type="AlphaFoldDB" id="A0AAE1CVW6"/>
<feature type="transmembrane region" description="Helical" evidence="1">
    <location>
        <begin position="151"/>
        <end position="173"/>
    </location>
</feature>
<comment type="caution">
    <text evidence="2">The sequence shown here is derived from an EMBL/GenBank/DDBJ whole genome shotgun (WGS) entry which is preliminary data.</text>
</comment>
<evidence type="ECO:0000313" key="3">
    <source>
        <dbReference type="Proteomes" id="UP001283361"/>
    </source>
</evidence>
<dbReference type="EMBL" id="JAWDGP010006502">
    <property type="protein sequence ID" value="KAK3739767.1"/>
    <property type="molecule type" value="Genomic_DNA"/>
</dbReference>
<keyword evidence="1" id="KW-0812">Transmembrane</keyword>
<name>A0AAE1CVW6_9GAST</name>
<keyword evidence="3" id="KW-1185">Reference proteome</keyword>
<evidence type="ECO:0000313" key="2">
    <source>
        <dbReference type="EMBL" id="KAK3739767.1"/>
    </source>
</evidence>
<organism evidence="2 3">
    <name type="scientific">Elysia crispata</name>
    <name type="common">lettuce slug</name>
    <dbReference type="NCBI Taxonomy" id="231223"/>
    <lineage>
        <taxon>Eukaryota</taxon>
        <taxon>Metazoa</taxon>
        <taxon>Spiralia</taxon>
        <taxon>Lophotrochozoa</taxon>
        <taxon>Mollusca</taxon>
        <taxon>Gastropoda</taxon>
        <taxon>Heterobranchia</taxon>
        <taxon>Euthyneura</taxon>
        <taxon>Panpulmonata</taxon>
        <taxon>Sacoglossa</taxon>
        <taxon>Placobranchoidea</taxon>
        <taxon>Plakobranchidae</taxon>
        <taxon>Elysia</taxon>
    </lineage>
</organism>
<proteinExistence type="predicted"/>
<gene>
    <name evidence="2" type="ORF">RRG08_028206</name>
</gene>
<reference evidence="2" key="1">
    <citation type="journal article" date="2023" name="G3 (Bethesda)">
        <title>A reference genome for the long-term kleptoplast-retaining sea slug Elysia crispata morphotype clarki.</title>
        <authorList>
            <person name="Eastman K.E."/>
            <person name="Pendleton A.L."/>
            <person name="Shaikh M.A."/>
            <person name="Suttiyut T."/>
            <person name="Ogas R."/>
            <person name="Tomko P."/>
            <person name="Gavelis G."/>
            <person name="Widhalm J.R."/>
            <person name="Wisecaver J.H."/>
        </authorList>
    </citation>
    <scope>NUCLEOTIDE SEQUENCE</scope>
    <source>
        <strain evidence="2">ECLA1</strain>
    </source>
</reference>
<evidence type="ECO:0000256" key="1">
    <source>
        <dbReference type="SAM" id="Phobius"/>
    </source>
</evidence>
<accession>A0AAE1CVW6</accession>
<sequence>MLKADLGLLQEIPVTVRYALNACPEVAEKFRDLKQSCGITVGSQLTLHLVPAIPPFILPFLINHLLCGGACAVLPVLTCSNILAACETYSLVTSETTFKETETGAAPGDGWYFEVNAQNVKEPLGNSKVSRYPVRTLQCMAREEFYTCTNYILMVISGVIAGLLVLAVAFLALRESRLCCRLFSYLLLIYHGRRGRRKVIRVMPRSCDVVVPADG</sequence>
<keyword evidence="1" id="KW-0472">Membrane</keyword>